<organism evidence="2 3">
    <name type="scientific">Thermanaerosceptrum fracticalcis</name>
    <dbReference type="NCBI Taxonomy" id="1712410"/>
    <lineage>
        <taxon>Bacteria</taxon>
        <taxon>Bacillati</taxon>
        <taxon>Bacillota</taxon>
        <taxon>Clostridia</taxon>
        <taxon>Eubacteriales</taxon>
        <taxon>Peptococcaceae</taxon>
        <taxon>Thermanaerosceptrum</taxon>
    </lineage>
</organism>
<proteinExistence type="predicted"/>
<dbReference type="AlphaFoldDB" id="A0A7G6E176"/>
<evidence type="ECO:0000313" key="3">
    <source>
        <dbReference type="Proteomes" id="UP000515847"/>
    </source>
</evidence>
<dbReference type="KEGG" id="tfr:BR63_05585"/>
<dbReference type="Proteomes" id="UP000515847">
    <property type="component" value="Chromosome"/>
</dbReference>
<gene>
    <name evidence="2" type="ORF">BR63_05585</name>
</gene>
<dbReference type="OrthoDB" id="2082410at2"/>
<dbReference type="EMBL" id="CP045798">
    <property type="protein sequence ID" value="QNB45830.1"/>
    <property type="molecule type" value="Genomic_DNA"/>
</dbReference>
<name>A0A7G6E176_THEFR</name>
<feature type="coiled-coil region" evidence="1">
    <location>
        <begin position="191"/>
        <end position="218"/>
    </location>
</feature>
<evidence type="ECO:0000256" key="1">
    <source>
        <dbReference type="SAM" id="Coils"/>
    </source>
</evidence>
<reference evidence="2 3" key="1">
    <citation type="journal article" date="2019" name="Front. Microbiol.">
        <title>Thermoanaerosceptrum fracticalcis gen. nov. sp. nov., a Novel Fumarate-Fermenting Microorganism From a Deep Fractured Carbonate Aquifer of the US Great Basin.</title>
        <authorList>
            <person name="Hamilton-Brehm S.D."/>
            <person name="Stewart L.E."/>
            <person name="Zavarin M."/>
            <person name="Caldwell M."/>
            <person name="Lawson P.A."/>
            <person name="Onstott T.C."/>
            <person name="Grzymski J."/>
            <person name="Neveux I."/>
            <person name="Lollar B.S."/>
            <person name="Russell C.E."/>
            <person name="Moser D.P."/>
        </authorList>
    </citation>
    <scope>NUCLEOTIDE SEQUENCE [LARGE SCALE GENOMIC DNA]</scope>
    <source>
        <strain evidence="2 3">DRI-13</strain>
    </source>
</reference>
<evidence type="ECO:0000313" key="2">
    <source>
        <dbReference type="EMBL" id="QNB45830.1"/>
    </source>
</evidence>
<keyword evidence="1" id="KW-0175">Coiled coil</keyword>
<keyword evidence="3" id="KW-1185">Reference proteome</keyword>
<accession>A0A7G6E176</accession>
<protein>
    <submittedName>
        <fullName evidence="2">Uncharacterized protein</fullName>
    </submittedName>
</protein>
<dbReference type="RefSeq" id="WP_034424705.1">
    <property type="nucleotide sequence ID" value="NZ_CP045798.1"/>
</dbReference>
<sequence>MKFYNNADELIKKELPRSIRAQLYPFFLSGARAFHEVIQSNSTLFTSTFLTNIKGWLFNYLIFRQFEEDMLSENFPFKVQAVKVNNFNYKSLNLVRQNVIINIGKAKDKDALPNRSWYRVKQCRKNKFKAKQLFYDTNTKNNLIVKPEPYYLFLTYGTRNNDIEFVNLLVPNENMTGYLKKIELGSEFSLIKNNDILIQQAEKRITSLKADVLKQLNLLKGEGNES</sequence>